<name>A0AAE1BJL8_PETCI</name>
<evidence type="ECO:0000313" key="1">
    <source>
        <dbReference type="EMBL" id="KAK3850309.1"/>
    </source>
</evidence>
<reference evidence="1" key="1">
    <citation type="submission" date="2023-10" db="EMBL/GenBank/DDBJ databases">
        <title>Genome assemblies of two species of porcelain crab, Petrolisthes cinctipes and Petrolisthes manimaculis (Anomura: Porcellanidae).</title>
        <authorList>
            <person name="Angst P."/>
        </authorList>
    </citation>
    <scope>NUCLEOTIDE SEQUENCE</scope>
    <source>
        <strain evidence="1">PB745_01</strain>
        <tissue evidence="1">Gill</tissue>
    </source>
</reference>
<organism evidence="1 2">
    <name type="scientific">Petrolisthes cinctipes</name>
    <name type="common">Flat porcelain crab</name>
    <dbReference type="NCBI Taxonomy" id="88211"/>
    <lineage>
        <taxon>Eukaryota</taxon>
        <taxon>Metazoa</taxon>
        <taxon>Ecdysozoa</taxon>
        <taxon>Arthropoda</taxon>
        <taxon>Crustacea</taxon>
        <taxon>Multicrustacea</taxon>
        <taxon>Malacostraca</taxon>
        <taxon>Eumalacostraca</taxon>
        <taxon>Eucarida</taxon>
        <taxon>Decapoda</taxon>
        <taxon>Pleocyemata</taxon>
        <taxon>Anomura</taxon>
        <taxon>Galatheoidea</taxon>
        <taxon>Porcellanidae</taxon>
        <taxon>Petrolisthes</taxon>
    </lineage>
</organism>
<dbReference type="AlphaFoldDB" id="A0AAE1BJL8"/>
<accession>A0AAE1BJL8</accession>
<evidence type="ECO:0000313" key="2">
    <source>
        <dbReference type="Proteomes" id="UP001286313"/>
    </source>
</evidence>
<gene>
    <name evidence="1" type="ORF">Pcinc_042981</name>
</gene>
<dbReference type="EMBL" id="JAWQEG010008447">
    <property type="protein sequence ID" value="KAK3850309.1"/>
    <property type="molecule type" value="Genomic_DNA"/>
</dbReference>
<protein>
    <submittedName>
        <fullName evidence="1">Uncharacterized protein</fullName>
    </submittedName>
</protein>
<dbReference type="Proteomes" id="UP001286313">
    <property type="component" value="Unassembled WGS sequence"/>
</dbReference>
<comment type="caution">
    <text evidence="1">The sequence shown here is derived from an EMBL/GenBank/DDBJ whole genome shotgun (WGS) entry which is preliminary data.</text>
</comment>
<sequence>MNLREERLVQSGVGSGGDAQLWKVVLGHHTPCLIFIMTLFTELCLKERGVSTASPTHTPASHLSSSTSIITFLHLPALPSFQLTLLQITFLPANPPSLPSLPSFTCSITFLPANSPSNYLPSS</sequence>
<keyword evidence="2" id="KW-1185">Reference proteome</keyword>
<proteinExistence type="predicted"/>